<feature type="region of interest" description="Disordered" evidence="1">
    <location>
        <begin position="80"/>
        <end position="118"/>
    </location>
</feature>
<evidence type="ECO:0000256" key="1">
    <source>
        <dbReference type="SAM" id="MobiDB-lite"/>
    </source>
</evidence>
<gene>
    <name evidence="3" type="ORF">J2W88_001766</name>
    <name evidence="4" type="ORF">J2W93_001389</name>
</gene>
<dbReference type="EMBL" id="JAVDTS010000002">
    <property type="protein sequence ID" value="MDR6836561.1"/>
    <property type="molecule type" value="Genomic_DNA"/>
</dbReference>
<feature type="compositionally biased region" description="Low complexity" evidence="1">
    <location>
        <begin position="86"/>
        <end position="97"/>
    </location>
</feature>
<dbReference type="Proteomes" id="UP001253458">
    <property type="component" value="Unassembled WGS sequence"/>
</dbReference>
<dbReference type="InterPro" id="IPR001387">
    <property type="entry name" value="Cro/C1-type_HTH"/>
</dbReference>
<dbReference type="EMBL" id="JAVDTL010000002">
    <property type="protein sequence ID" value="MDR6766501.1"/>
    <property type="molecule type" value="Genomic_DNA"/>
</dbReference>
<organism evidence="3 6">
    <name type="scientific">Acidovorax delafieldii</name>
    <name type="common">Pseudomonas delafieldii</name>
    <dbReference type="NCBI Taxonomy" id="47920"/>
    <lineage>
        <taxon>Bacteria</taxon>
        <taxon>Pseudomonadati</taxon>
        <taxon>Pseudomonadota</taxon>
        <taxon>Betaproteobacteria</taxon>
        <taxon>Burkholderiales</taxon>
        <taxon>Comamonadaceae</taxon>
        <taxon>Acidovorax</taxon>
    </lineage>
</organism>
<keyword evidence="5" id="KW-1185">Reference proteome</keyword>
<dbReference type="Gene3D" id="1.10.260.40">
    <property type="entry name" value="lambda repressor-like DNA-binding domains"/>
    <property type="match status" value="1"/>
</dbReference>
<protein>
    <submittedName>
        <fullName evidence="3">DNA-binding Xre family transcriptional regulator</fullName>
    </submittedName>
</protein>
<evidence type="ECO:0000313" key="4">
    <source>
        <dbReference type="EMBL" id="MDR6836561.1"/>
    </source>
</evidence>
<dbReference type="RefSeq" id="WP_209817505.1">
    <property type="nucleotide sequence ID" value="NZ_JAVDTL010000002.1"/>
</dbReference>
<keyword evidence="3" id="KW-0238">DNA-binding</keyword>
<dbReference type="AlphaFoldDB" id="A0AAJ2F0A1"/>
<evidence type="ECO:0000313" key="6">
    <source>
        <dbReference type="Proteomes" id="UP001253458"/>
    </source>
</evidence>
<dbReference type="SUPFAM" id="SSF47413">
    <property type="entry name" value="lambda repressor-like DNA-binding domains"/>
    <property type="match status" value="1"/>
</dbReference>
<dbReference type="Proteomes" id="UP001249076">
    <property type="component" value="Unassembled WGS sequence"/>
</dbReference>
<reference evidence="3 5" key="1">
    <citation type="submission" date="2023-07" db="EMBL/GenBank/DDBJ databases">
        <title>Sorghum-associated microbial communities from plants grown in Nebraska, USA.</title>
        <authorList>
            <person name="Schachtman D."/>
        </authorList>
    </citation>
    <scope>NUCLEOTIDE SEQUENCE</scope>
    <source>
        <strain evidence="4 5">BE105</strain>
        <strain evidence="3">BE69</strain>
    </source>
</reference>
<dbReference type="InterPro" id="IPR010982">
    <property type="entry name" value="Lambda_DNA-bd_dom_sf"/>
</dbReference>
<evidence type="ECO:0000259" key="2">
    <source>
        <dbReference type="PROSITE" id="PS50943"/>
    </source>
</evidence>
<comment type="caution">
    <text evidence="3">The sequence shown here is derived from an EMBL/GenBank/DDBJ whole genome shotgun (WGS) entry which is preliminary data.</text>
</comment>
<name>A0AAJ2F0A1_ACIDE</name>
<feature type="domain" description="HTH cro/C1-type" evidence="2">
    <location>
        <begin position="26"/>
        <end position="67"/>
    </location>
</feature>
<proteinExistence type="predicted"/>
<dbReference type="PROSITE" id="PS50943">
    <property type="entry name" value="HTH_CROC1"/>
    <property type="match status" value="1"/>
</dbReference>
<dbReference type="Pfam" id="PF13443">
    <property type="entry name" value="HTH_26"/>
    <property type="match status" value="1"/>
</dbReference>
<accession>A0AAJ2F0A1</accession>
<evidence type="ECO:0000313" key="5">
    <source>
        <dbReference type="Proteomes" id="UP001249076"/>
    </source>
</evidence>
<evidence type="ECO:0000313" key="3">
    <source>
        <dbReference type="EMBL" id="MDR6766501.1"/>
    </source>
</evidence>
<dbReference type="GO" id="GO:0003677">
    <property type="term" value="F:DNA binding"/>
    <property type="evidence" value="ECO:0007669"/>
    <property type="project" value="UniProtKB-KW"/>
</dbReference>
<sequence>MIRFRLGELLADLNFRTGQRIEWQHVAEATGIHRSTLSKMLNTRGYNATTNNIELLCRFFSCQVGDVMQYVPDEQLAAPVPRTSKGAKPGTAAAKAGADVRYGKRTASPRAERKNAAD</sequence>